<proteinExistence type="predicted"/>
<dbReference type="EMBL" id="MN739198">
    <property type="protein sequence ID" value="QHS93173.1"/>
    <property type="molecule type" value="Genomic_DNA"/>
</dbReference>
<protein>
    <submittedName>
        <fullName evidence="2">Uncharacterized protein</fullName>
    </submittedName>
</protein>
<accession>A0A6C0BPI6</accession>
<evidence type="ECO:0000313" key="2">
    <source>
        <dbReference type="EMBL" id="QHS93173.1"/>
    </source>
</evidence>
<organism evidence="2">
    <name type="scientific">viral metagenome</name>
    <dbReference type="NCBI Taxonomy" id="1070528"/>
    <lineage>
        <taxon>unclassified sequences</taxon>
        <taxon>metagenomes</taxon>
        <taxon>organismal metagenomes</taxon>
    </lineage>
</organism>
<feature type="region of interest" description="Disordered" evidence="1">
    <location>
        <begin position="1"/>
        <end position="20"/>
    </location>
</feature>
<dbReference type="AlphaFoldDB" id="A0A6C0BPI6"/>
<evidence type="ECO:0000256" key="1">
    <source>
        <dbReference type="SAM" id="MobiDB-lite"/>
    </source>
</evidence>
<sequence>MQAIPTQQFQPAVTQQSPGVTGVPIQATTVYVAPRQRRPTKIDWKTIERAQAKNQYIQVGKVNSKLSITGAETRWKKDPDFVYCRPFWLCGHPQDIATVITSLPNLQTGAPYTLEEATRYLNPPDTYSFNSTTRSAAEGGNRELFMQEIADAVQLKEERIVKAPVVTLADIPAILAVLPKNIGRAQAQIRRLTNATRGSGRSGGGRATLEQRVQAAADRGVIIDVSNITDELTNARQTTSLPGAGSSVVHVPGLAIGSNNEAKYAFALRVLGVPNAEAYLDEFRRIRRSRGLDTVGGVGAVPSTRLPTQQQQFQQFGTQQLPAMGLGAQQFQQQLPVVQAPQPQFQQQGLIGGTQIPQGMNYATLTQAPIMSQIPQGNIQATPLGGPGLAALGGQQFGTNQPFNTFGPNTLFQTGV</sequence>
<name>A0A6C0BPI6_9ZZZZ</name>
<reference evidence="2" key="1">
    <citation type="journal article" date="2020" name="Nature">
        <title>Giant virus diversity and host interactions through global metagenomics.</title>
        <authorList>
            <person name="Schulz F."/>
            <person name="Roux S."/>
            <person name="Paez-Espino D."/>
            <person name="Jungbluth S."/>
            <person name="Walsh D.A."/>
            <person name="Denef V.J."/>
            <person name="McMahon K.D."/>
            <person name="Konstantinidis K.T."/>
            <person name="Eloe-Fadrosh E.A."/>
            <person name="Kyrpides N.C."/>
            <person name="Woyke T."/>
        </authorList>
    </citation>
    <scope>NUCLEOTIDE SEQUENCE</scope>
    <source>
        <strain evidence="2">GVMAG-M-3300017651-5</strain>
    </source>
</reference>
<feature type="compositionally biased region" description="Polar residues" evidence="1">
    <location>
        <begin position="1"/>
        <end position="19"/>
    </location>
</feature>